<feature type="domain" description="C2H2-type" evidence="6">
    <location>
        <begin position="200"/>
        <end position="224"/>
    </location>
</feature>
<dbReference type="PANTHER" id="PTHR13267:SF3">
    <property type="entry name" value="ZINC FINGER PROTEIN 277"/>
    <property type="match status" value="1"/>
</dbReference>
<evidence type="ECO:0000256" key="5">
    <source>
        <dbReference type="PROSITE-ProRule" id="PRU00042"/>
    </source>
</evidence>
<gene>
    <name evidence="7" type="ORF">Zmor_017869</name>
</gene>
<dbReference type="InterPro" id="IPR036236">
    <property type="entry name" value="Znf_C2H2_sf"/>
</dbReference>
<evidence type="ECO:0000256" key="1">
    <source>
        <dbReference type="ARBA" id="ARBA00022723"/>
    </source>
</evidence>
<dbReference type="SMART" id="SM00355">
    <property type="entry name" value="ZnF_C2H2"/>
    <property type="match status" value="4"/>
</dbReference>
<dbReference type="InterPro" id="IPR040048">
    <property type="entry name" value="ZNF277"/>
</dbReference>
<dbReference type="SUPFAM" id="SSF57667">
    <property type="entry name" value="beta-beta-alpha zinc fingers"/>
    <property type="match status" value="2"/>
</dbReference>
<evidence type="ECO:0000256" key="4">
    <source>
        <dbReference type="ARBA" id="ARBA00034119"/>
    </source>
</evidence>
<dbReference type="EMBL" id="JALNTZ010000005">
    <property type="protein sequence ID" value="KAJ3651862.1"/>
    <property type="molecule type" value="Genomic_DNA"/>
</dbReference>
<dbReference type="PROSITE" id="PS50157">
    <property type="entry name" value="ZINC_FINGER_C2H2_2"/>
    <property type="match status" value="1"/>
</dbReference>
<evidence type="ECO:0000256" key="2">
    <source>
        <dbReference type="ARBA" id="ARBA00022771"/>
    </source>
</evidence>
<protein>
    <recommendedName>
        <fullName evidence="6">C2H2-type domain-containing protein</fullName>
    </recommendedName>
</protein>
<keyword evidence="3" id="KW-0862">Zinc</keyword>
<evidence type="ECO:0000313" key="8">
    <source>
        <dbReference type="Proteomes" id="UP001168821"/>
    </source>
</evidence>
<dbReference type="InterPro" id="IPR013087">
    <property type="entry name" value="Znf_C2H2_type"/>
</dbReference>
<sequence length="392" mass="47298">MAAKEVKFCEELESESESKMFGPLNFDEVGTHSPQVTYSEVVCLLCDNIFNIPLSFEIFVRHLFEVHNLLIEDVQTMDNLPEYIRYWRDKFKQTPIEEIVPAIRIDSSHRLFFMLSTLLEDDKKLRHRLKLEHVLKVQEFERTDTSYTRMCLFCKLDFEGKRVDFIAHLENHHNMQLGNPQNLVYIEELVEKIAETVDKLICMFCNRLFPERMVLKEHMRKKLHKRINRRNSDYDKFFIVNYLESDKKAKNVNREKDEVYTSEDSLNDDEEYYDWNEKEDVIICLFCDKRETDINILCLHMEADHGFDFAECMKEFDFYQKVKFVNYVRRQMHRKRCLYCDVAFTAVRSLQNHLIEEEHCKIPDIKVFDQPEFYFPTYENDAFLYLIDDVED</sequence>
<dbReference type="InterPro" id="IPR041661">
    <property type="entry name" value="ZN622/Rei1/Reh1_Znf-C2H2"/>
</dbReference>
<comment type="similarity">
    <text evidence="4">Belongs to the ZNF277 family.</text>
</comment>
<evidence type="ECO:0000259" key="6">
    <source>
        <dbReference type="PROSITE" id="PS50157"/>
    </source>
</evidence>
<comment type="caution">
    <text evidence="7">The sequence shown here is derived from an EMBL/GenBank/DDBJ whole genome shotgun (WGS) entry which is preliminary data.</text>
</comment>
<reference evidence="7" key="1">
    <citation type="journal article" date="2023" name="G3 (Bethesda)">
        <title>Whole genome assemblies of Zophobas morio and Tenebrio molitor.</title>
        <authorList>
            <person name="Kaur S."/>
            <person name="Stinson S.A."/>
            <person name="diCenzo G.C."/>
        </authorList>
    </citation>
    <scope>NUCLEOTIDE SEQUENCE</scope>
    <source>
        <strain evidence="7">QUZm001</strain>
    </source>
</reference>
<dbReference type="PROSITE" id="PS00028">
    <property type="entry name" value="ZINC_FINGER_C2H2_1"/>
    <property type="match status" value="2"/>
</dbReference>
<name>A0AA38MD08_9CUCU</name>
<keyword evidence="1" id="KW-0479">Metal-binding</keyword>
<evidence type="ECO:0000313" key="7">
    <source>
        <dbReference type="EMBL" id="KAJ3651862.1"/>
    </source>
</evidence>
<dbReference type="AlphaFoldDB" id="A0AA38MD08"/>
<dbReference type="PANTHER" id="PTHR13267">
    <property type="entry name" value="ZINC FINGER PROTEIN 277"/>
    <property type="match status" value="1"/>
</dbReference>
<dbReference type="GO" id="GO:0008270">
    <property type="term" value="F:zinc ion binding"/>
    <property type="evidence" value="ECO:0007669"/>
    <property type="project" value="UniProtKB-KW"/>
</dbReference>
<accession>A0AA38MD08</accession>
<organism evidence="7 8">
    <name type="scientific">Zophobas morio</name>
    <dbReference type="NCBI Taxonomy" id="2755281"/>
    <lineage>
        <taxon>Eukaryota</taxon>
        <taxon>Metazoa</taxon>
        <taxon>Ecdysozoa</taxon>
        <taxon>Arthropoda</taxon>
        <taxon>Hexapoda</taxon>
        <taxon>Insecta</taxon>
        <taxon>Pterygota</taxon>
        <taxon>Neoptera</taxon>
        <taxon>Endopterygota</taxon>
        <taxon>Coleoptera</taxon>
        <taxon>Polyphaga</taxon>
        <taxon>Cucujiformia</taxon>
        <taxon>Tenebrionidae</taxon>
        <taxon>Zophobas</taxon>
    </lineage>
</organism>
<dbReference type="Pfam" id="PF12756">
    <property type="entry name" value="zf-C2H2_2"/>
    <property type="match status" value="2"/>
</dbReference>
<dbReference type="Proteomes" id="UP001168821">
    <property type="component" value="Unassembled WGS sequence"/>
</dbReference>
<keyword evidence="8" id="KW-1185">Reference proteome</keyword>
<keyword evidence="2 5" id="KW-0863">Zinc-finger</keyword>
<proteinExistence type="inferred from homology"/>
<evidence type="ECO:0000256" key="3">
    <source>
        <dbReference type="ARBA" id="ARBA00022833"/>
    </source>
</evidence>